<dbReference type="Pfam" id="PF13116">
    <property type="entry name" value="YhdP"/>
    <property type="match status" value="1"/>
</dbReference>
<accession>A0A1L3EUF4</accession>
<feature type="domain" description="YhdP central" evidence="2">
    <location>
        <begin position="14"/>
        <end position="1295"/>
    </location>
</feature>
<dbReference type="STRING" id="1440763.BJI69_12535"/>
<dbReference type="InterPro" id="IPR025263">
    <property type="entry name" value="YhdP_central"/>
</dbReference>
<dbReference type="KEGG" id="lrz:BJI69_12535"/>
<dbReference type="PANTHER" id="PTHR38690:SF1">
    <property type="entry name" value="PROTEASE"/>
    <property type="match status" value="1"/>
</dbReference>
<feature type="region of interest" description="Disordered" evidence="1">
    <location>
        <begin position="1016"/>
        <end position="1037"/>
    </location>
</feature>
<proteinExistence type="predicted"/>
<evidence type="ECO:0000313" key="4">
    <source>
        <dbReference type="Proteomes" id="UP000182987"/>
    </source>
</evidence>
<organism evidence="3 4">
    <name type="scientific">Luteibacter rhizovicinus DSM 16549</name>
    <dbReference type="NCBI Taxonomy" id="1440763"/>
    <lineage>
        <taxon>Bacteria</taxon>
        <taxon>Pseudomonadati</taxon>
        <taxon>Pseudomonadota</taxon>
        <taxon>Gammaproteobacteria</taxon>
        <taxon>Lysobacterales</taxon>
        <taxon>Rhodanobacteraceae</taxon>
        <taxon>Luteibacter</taxon>
    </lineage>
</organism>
<evidence type="ECO:0000313" key="3">
    <source>
        <dbReference type="EMBL" id="APG04644.1"/>
    </source>
</evidence>
<keyword evidence="4" id="KW-1185">Reference proteome</keyword>
<dbReference type="Proteomes" id="UP000182987">
    <property type="component" value="Chromosome"/>
</dbReference>
<evidence type="ECO:0000256" key="1">
    <source>
        <dbReference type="SAM" id="MobiDB-lite"/>
    </source>
</evidence>
<protein>
    <submittedName>
        <fullName evidence="3">TIGR02099 family protein</fullName>
    </submittedName>
</protein>
<dbReference type="NCBIfam" id="TIGR02099">
    <property type="entry name" value="YhdP family protein"/>
    <property type="match status" value="1"/>
</dbReference>
<dbReference type="InterPro" id="IPR011836">
    <property type="entry name" value="YhdP"/>
</dbReference>
<dbReference type="RefSeq" id="WP_052767306.1">
    <property type="nucleotide sequence ID" value="NZ_CP017480.1"/>
</dbReference>
<sequence>MSPGWRHRARRLRFFLLGLVASVLVALALVMAVGQLLLPLAARYPDRVAALLSKQLGKPVRFGSLEGFWRPSGPLFVMRDVTIAPTEGGDALRLPQAAVKLDFGAFVLPSRHLLNLRLRDMRMGLHRAADGRWSIDGFGAGGGTQKVSFGNLSADLWLSNLHLDIADDTTHRSYGLIADQLRISLQGQAVRVGGSLRRENVSGLLTAAGRFAADGSSGRVYVKGADLDLAALTADVNAGGYALAGGKGGFESWLDWRDGHVVRATSRIAFDGLAVRGPARTVSTPGLHGIVDMHRTADGQRIDWAGADGGDVAFVTHVQADRSDGTVVARRIDLGPLLPWVGIAPQVSPSLAHWLADGRPRGRFNDVRADWNSVDGLRFVHATFAGLGIDAIGKLPGVSKLDGEVFGDDQSLALSLPRQATTLDFTGVFRKPFVMSMLGGDVAVYKDGDDWHIGADPLDFQGEGFGGQARGEFVLPGADTGPFMDMYVALGPGDVPAAKLFWPHSMSEGSQNWLNRGLVSGHIESGSALVRGNLRDWPFRNQEGRFEGRAVINDTVLEYGTGWPRAEGLSAVASFIDNGMYIEASEGHSLGNAVSAATAAIPDFAEGILDLKVSGAGTGNSFLDFIKNSPIASNSRESIDKLKLGGTGEFGFNLLMPLANAHDVTLDGKATLKDADLVANEWKLRLDKITGPMSFDAKGFTASNLKTSFHGQPAALDLAIAGATGDPAKVIDASITGAFTVNEMVADYENLAWLGDTAKGRGNFRIGYVLAKTGQGDATSQALTVDSDLRGVELMLPTPVKKPAPLAQSLSLRVGLPVDGARLDLALGDIVRGRLRLPTDKLPIAAAFNLGATVPGVMPAQGYLIGGHASKLDVSGWVQYVVGMSTSGSGGPGLSGLDLVADDGEVFGQHFSNMHIVAKPGPKELSLRVDSDAMAGQLTVPNEDMRRRGITARMDRLWWPAADDAADASKKGKAAAGAAATVASTTLKAEDKAAAAANASTATNAAASDASSTAAMAATAKKPPDANEAGVAPSSLPPLHLQVTDMRLGKAKLGEARLETWPTDEGMHIDQLRAQSKNVQITATGDWNGDEKRSRTHLTMDFASEDVARMLDALGFVGIFQGGRTSAKLDAVWPGGPSALALANMDGTLKIDIANGRILEVQPGVGRLFGLVSVAELPRRLSLDFGDVVGKGFGFDSITGDFRFANGDASTQNLKIKGPAAEITITGRTGLKIHDYDQEVLVVPHLGSSLPIVGAIAGGPVGAAAGLAVQGILGHGLNQAARKRYHVTGTWEKPIFTPIDKGSTSTAPLL</sequence>
<dbReference type="EMBL" id="CP017480">
    <property type="protein sequence ID" value="APG04644.1"/>
    <property type="molecule type" value="Genomic_DNA"/>
</dbReference>
<dbReference type="PANTHER" id="PTHR38690">
    <property type="entry name" value="PROTEASE-RELATED"/>
    <property type="match status" value="1"/>
</dbReference>
<gene>
    <name evidence="3" type="ORF">BJI69_12535</name>
</gene>
<reference evidence="4" key="1">
    <citation type="submission" date="2016-09" db="EMBL/GenBank/DDBJ databases">
        <authorList>
            <person name="Lysoe E."/>
        </authorList>
    </citation>
    <scope>NUCLEOTIDE SEQUENCE [LARGE SCALE GENOMIC DNA]</scope>
    <source>
        <strain evidence="4">LJ96T</strain>
    </source>
</reference>
<name>A0A1L3EUF4_9GAMM</name>
<evidence type="ECO:0000259" key="2">
    <source>
        <dbReference type="Pfam" id="PF13116"/>
    </source>
</evidence>